<dbReference type="SUPFAM" id="SSF56436">
    <property type="entry name" value="C-type lectin-like"/>
    <property type="match status" value="2"/>
</dbReference>
<name>A0A6P7FWE2_DIAVI</name>
<dbReference type="PANTHER" id="PTHR45710:SF26">
    <property type="entry name" value="RH26557P"/>
    <property type="match status" value="1"/>
</dbReference>
<organism evidence="3">
    <name type="scientific">Diabrotica virgifera virgifera</name>
    <name type="common">western corn rootworm</name>
    <dbReference type="NCBI Taxonomy" id="50390"/>
    <lineage>
        <taxon>Eukaryota</taxon>
        <taxon>Metazoa</taxon>
        <taxon>Ecdysozoa</taxon>
        <taxon>Arthropoda</taxon>
        <taxon>Hexapoda</taxon>
        <taxon>Insecta</taxon>
        <taxon>Pterygota</taxon>
        <taxon>Neoptera</taxon>
        <taxon>Endopterygota</taxon>
        <taxon>Coleoptera</taxon>
        <taxon>Polyphaga</taxon>
        <taxon>Cucujiformia</taxon>
        <taxon>Chrysomeloidea</taxon>
        <taxon>Chrysomelidae</taxon>
        <taxon>Galerucinae</taxon>
        <taxon>Diabroticina</taxon>
        <taxon>Diabroticites</taxon>
        <taxon>Diabrotica</taxon>
    </lineage>
</organism>
<dbReference type="Pfam" id="PF00059">
    <property type="entry name" value="Lectin_C"/>
    <property type="match status" value="2"/>
</dbReference>
<dbReference type="CDD" id="cd00037">
    <property type="entry name" value="CLECT"/>
    <property type="match status" value="2"/>
</dbReference>
<feature type="chain" id="PRO_5028371372" evidence="1">
    <location>
        <begin position="19"/>
        <end position="401"/>
    </location>
</feature>
<dbReference type="Gene3D" id="3.10.100.10">
    <property type="entry name" value="Mannose-Binding Protein A, subunit A"/>
    <property type="match status" value="2"/>
</dbReference>
<dbReference type="RefSeq" id="XP_028140741.1">
    <property type="nucleotide sequence ID" value="XM_028284940.1"/>
</dbReference>
<reference evidence="3" key="1">
    <citation type="submission" date="2025-08" db="UniProtKB">
        <authorList>
            <consortium name="RefSeq"/>
        </authorList>
    </citation>
    <scope>IDENTIFICATION</scope>
    <source>
        <tissue evidence="3">Whole insect</tissue>
    </source>
</reference>
<feature type="signal peptide" evidence="1">
    <location>
        <begin position="1"/>
        <end position="18"/>
    </location>
</feature>
<feature type="domain" description="C-type lectin" evidence="2">
    <location>
        <begin position="236"/>
        <end position="370"/>
    </location>
</feature>
<dbReference type="InterPro" id="IPR016187">
    <property type="entry name" value="CTDL_fold"/>
</dbReference>
<evidence type="ECO:0000259" key="2">
    <source>
        <dbReference type="PROSITE" id="PS50041"/>
    </source>
</evidence>
<dbReference type="PANTHER" id="PTHR45710">
    <property type="entry name" value="C-TYPE LECTIN DOMAIN-CONTAINING PROTEIN 180"/>
    <property type="match status" value="1"/>
</dbReference>
<gene>
    <name evidence="3" type="primary">LOC114334835</name>
</gene>
<dbReference type="OrthoDB" id="6133475at2759"/>
<sequence>MYYLFGFLVCLAIKEVVPQTVKTTYVCPTGFRSIGRKCYYFGKQQVIWTDSHFYCGLLNSTLVIFRNYREQNMLKGFVTQDNHTTLDISERWIDGIYDWKTQHWKWGANAKPIRDNPFTKRNTGENFRWNCLALSGAFNNRWLARRCTEKKGFICETDTNIIVEFKLYNRQKKKFNITRCTSQKSLNDYEKRRCRRLLGRTENEPSPLILKNHTARSTPKKRNFDGWICSPHMINLGSRCYTFSTRETTWTDAHFECRRNGTKLAIIRNKAQDHNLRMFLNNFIATSNGSVPNLNKERHDRWIGGIYDWKTTKWRWAMNGQPLTYRGFSSKVMHHRTPQDLAWNSIFMDPKIDNMWNAAKQTEKKRFICQVQAKAVKEFVPRRKRPADATIKIVKNHPNAI</sequence>
<evidence type="ECO:0000313" key="3">
    <source>
        <dbReference type="RefSeq" id="XP_028140741.1"/>
    </source>
</evidence>
<protein>
    <submittedName>
        <fullName evidence="3">Uncharacterized protein LOC114334835 isoform X1</fullName>
    </submittedName>
</protein>
<dbReference type="InterPro" id="IPR001304">
    <property type="entry name" value="C-type_lectin-like"/>
</dbReference>
<feature type="domain" description="C-type lectin" evidence="2">
    <location>
        <begin position="34"/>
        <end position="156"/>
    </location>
</feature>
<dbReference type="KEGG" id="dvv:114334835"/>
<evidence type="ECO:0000256" key="1">
    <source>
        <dbReference type="SAM" id="SignalP"/>
    </source>
</evidence>
<keyword evidence="1" id="KW-0732">Signal</keyword>
<dbReference type="PROSITE" id="PS50041">
    <property type="entry name" value="C_TYPE_LECTIN_2"/>
    <property type="match status" value="2"/>
</dbReference>
<proteinExistence type="predicted"/>
<dbReference type="InterPro" id="IPR016186">
    <property type="entry name" value="C-type_lectin-like/link_sf"/>
</dbReference>
<dbReference type="SMART" id="SM00034">
    <property type="entry name" value="CLECT"/>
    <property type="match status" value="2"/>
</dbReference>
<dbReference type="AlphaFoldDB" id="A0A6P7FWE2"/>
<accession>A0A6P7FWE2</accession>
<dbReference type="InParanoid" id="A0A6P7FWE2"/>
<dbReference type="InterPro" id="IPR050828">
    <property type="entry name" value="C-type_lectin/matrix_domain"/>
</dbReference>